<reference evidence="1 2" key="1">
    <citation type="journal article" date="2015" name="Genome Announc.">
        <title>Draft Genome Sequence of Brevibacillus brevis DZQ7, a Plant Growth-Promoting Rhizobacterium with Broad-Spectrum Antimicrobial Activity.</title>
        <authorList>
            <person name="Hou Q."/>
            <person name="Wang C."/>
            <person name="Hou X."/>
            <person name="Xia Z."/>
            <person name="Ye J."/>
            <person name="Liu K."/>
            <person name="Liu H."/>
            <person name="Wang J."/>
            <person name="Guo H."/>
            <person name="Yu X."/>
            <person name="Yang Y."/>
            <person name="Du B."/>
            <person name="Ding Y."/>
        </authorList>
    </citation>
    <scope>NUCLEOTIDE SEQUENCE [LARGE SCALE GENOMIC DNA]</scope>
    <source>
        <strain evidence="1 2">DZQ7</strain>
    </source>
</reference>
<evidence type="ECO:0000313" key="2">
    <source>
        <dbReference type="Proteomes" id="UP000036061"/>
    </source>
</evidence>
<accession>A0A2Z4MP08</accession>
<sequence length="145" mass="16702">MSQHSGGEEKAQFSSTLTRQQGGLTGRLHLKKGTVEPKPPYGRTFLREEVFDNRVPFFTFRLGRRCQGLRALCFFFSPGFVCSSHLLKLRKIIHNLFQHHSSKMAKTKSIRFTQMLFGNTTHRTRLYRVAPQGGDHRVSQNTNYS</sequence>
<evidence type="ECO:0000313" key="1">
    <source>
        <dbReference type="EMBL" id="AWX58101.1"/>
    </source>
</evidence>
<dbReference type="EMBL" id="CP030117">
    <property type="protein sequence ID" value="AWX58101.1"/>
    <property type="molecule type" value="Genomic_DNA"/>
</dbReference>
<name>A0A2Z4MP08_BREBE</name>
<dbReference type="Proteomes" id="UP000036061">
    <property type="component" value="Chromosome"/>
</dbReference>
<dbReference type="AlphaFoldDB" id="A0A2Z4MP08"/>
<protein>
    <submittedName>
        <fullName evidence="1">Uncharacterized protein</fullName>
    </submittedName>
</protein>
<gene>
    <name evidence="1" type="ORF">AB432_025035</name>
</gene>
<proteinExistence type="predicted"/>
<organism evidence="1 2">
    <name type="scientific">Brevibacillus brevis</name>
    <name type="common">Bacillus brevis</name>
    <dbReference type="NCBI Taxonomy" id="1393"/>
    <lineage>
        <taxon>Bacteria</taxon>
        <taxon>Bacillati</taxon>
        <taxon>Bacillota</taxon>
        <taxon>Bacilli</taxon>
        <taxon>Bacillales</taxon>
        <taxon>Paenibacillaceae</taxon>
        <taxon>Brevibacillus</taxon>
    </lineage>
</organism>